<dbReference type="EMBL" id="JAGSOH010000003">
    <property type="protein sequence ID" value="MBR7825030.1"/>
    <property type="molecule type" value="Genomic_DNA"/>
</dbReference>
<reference evidence="1" key="1">
    <citation type="submission" date="2021-04" db="EMBL/GenBank/DDBJ databases">
        <title>Genome based classification of Actinospica acidithermotolerans sp. nov., an actinobacterium isolated from an Indonesian hot spring.</title>
        <authorList>
            <person name="Kusuma A.B."/>
            <person name="Putra K.E."/>
            <person name="Nafisah S."/>
            <person name="Loh J."/>
            <person name="Nouioui I."/>
            <person name="Goodfellow M."/>
        </authorList>
    </citation>
    <scope>NUCLEOTIDE SEQUENCE</scope>
    <source>
        <strain evidence="1">MGRD01-02</strain>
    </source>
</reference>
<comment type="caution">
    <text evidence="1">The sequence shown here is derived from an EMBL/GenBank/DDBJ whole genome shotgun (WGS) entry which is preliminary data.</text>
</comment>
<name>A0A941IEB3_9ACTN</name>
<dbReference type="Proteomes" id="UP000676325">
    <property type="component" value="Unassembled WGS sequence"/>
</dbReference>
<gene>
    <name evidence="1" type="ORF">KDK95_01840</name>
</gene>
<dbReference type="RefSeq" id="WP_212516192.1">
    <property type="nucleotide sequence ID" value="NZ_JAGSOH010000003.1"/>
</dbReference>
<proteinExistence type="predicted"/>
<sequence length="94" mass="10433">MSEQIEVEALGDHDYLVRVRHSTGVEESRFRVTPEVLAKIGASEDDGRRVVEQSAALLLAHQPAIDLPAMVDLDDMAAAFDDYLPRLRERITGS</sequence>
<accession>A0A941IEB3</accession>
<keyword evidence="2" id="KW-1185">Reference proteome</keyword>
<evidence type="ECO:0000313" key="1">
    <source>
        <dbReference type="EMBL" id="MBR7825030.1"/>
    </source>
</evidence>
<organism evidence="1 2">
    <name type="scientific">Actinospica acidithermotolerans</name>
    <dbReference type="NCBI Taxonomy" id="2828514"/>
    <lineage>
        <taxon>Bacteria</taxon>
        <taxon>Bacillati</taxon>
        <taxon>Actinomycetota</taxon>
        <taxon>Actinomycetes</taxon>
        <taxon>Catenulisporales</taxon>
        <taxon>Actinospicaceae</taxon>
        <taxon>Actinospica</taxon>
    </lineage>
</organism>
<protein>
    <submittedName>
        <fullName evidence="1">Uncharacterized protein</fullName>
    </submittedName>
</protein>
<dbReference type="AlphaFoldDB" id="A0A941IEB3"/>
<evidence type="ECO:0000313" key="2">
    <source>
        <dbReference type="Proteomes" id="UP000676325"/>
    </source>
</evidence>